<evidence type="ECO:0000313" key="3">
    <source>
        <dbReference type="Proteomes" id="UP001151760"/>
    </source>
</evidence>
<feature type="region of interest" description="Disordered" evidence="1">
    <location>
        <begin position="895"/>
        <end position="932"/>
    </location>
</feature>
<feature type="compositionally biased region" description="Polar residues" evidence="1">
    <location>
        <begin position="549"/>
        <end position="579"/>
    </location>
</feature>
<feature type="region of interest" description="Disordered" evidence="1">
    <location>
        <begin position="357"/>
        <end position="400"/>
    </location>
</feature>
<evidence type="ECO:0000256" key="1">
    <source>
        <dbReference type="SAM" id="MobiDB-lite"/>
    </source>
</evidence>
<feature type="region of interest" description="Disordered" evidence="1">
    <location>
        <begin position="504"/>
        <end position="591"/>
    </location>
</feature>
<organism evidence="2 3">
    <name type="scientific">Tanacetum coccineum</name>
    <dbReference type="NCBI Taxonomy" id="301880"/>
    <lineage>
        <taxon>Eukaryota</taxon>
        <taxon>Viridiplantae</taxon>
        <taxon>Streptophyta</taxon>
        <taxon>Embryophyta</taxon>
        <taxon>Tracheophyta</taxon>
        <taxon>Spermatophyta</taxon>
        <taxon>Magnoliopsida</taxon>
        <taxon>eudicotyledons</taxon>
        <taxon>Gunneridae</taxon>
        <taxon>Pentapetalae</taxon>
        <taxon>asterids</taxon>
        <taxon>campanulids</taxon>
        <taxon>Asterales</taxon>
        <taxon>Asteraceae</taxon>
        <taxon>Asteroideae</taxon>
        <taxon>Anthemideae</taxon>
        <taxon>Anthemidinae</taxon>
        <taxon>Tanacetum</taxon>
    </lineage>
</organism>
<proteinExistence type="predicted"/>
<feature type="compositionally biased region" description="Low complexity" evidence="1">
    <location>
        <begin position="357"/>
        <end position="368"/>
    </location>
</feature>
<gene>
    <name evidence="2" type="ORF">Tco_1045332</name>
</gene>
<comment type="caution">
    <text evidence="2">The sequence shown here is derived from an EMBL/GenBank/DDBJ whole genome shotgun (WGS) entry which is preliminary data.</text>
</comment>
<evidence type="ECO:0000313" key="2">
    <source>
        <dbReference type="EMBL" id="GJT78607.1"/>
    </source>
</evidence>
<evidence type="ECO:0008006" key="4">
    <source>
        <dbReference type="Google" id="ProtNLM"/>
    </source>
</evidence>
<keyword evidence="3" id="KW-1185">Reference proteome</keyword>
<feature type="compositionally biased region" description="Low complexity" evidence="1">
    <location>
        <begin position="383"/>
        <end position="398"/>
    </location>
</feature>
<feature type="compositionally biased region" description="Polar residues" evidence="1">
    <location>
        <begin position="504"/>
        <end position="535"/>
    </location>
</feature>
<reference evidence="2" key="2">
    <citation type="submission" date="2022-01" db="EMBL/GenBank/DDBJ databases">
        <authorList>
            <person name="Yamashiro T."/>
            <person name="Shiraishi A."/>
            <person name="Satake H."/>
            <person name="Nakayama K."/>
        </authorList>
    </citation>
    <scope>NUCLEOTIDE SEQUENCE</scope>
</reference>
<dbReference type="Proteomes" id="UP001151760">
    <property type="component" value="Unassembled WGS sequence"/>
</dbReference>
<reference evidence="2" key="1">
    <citation type="journal article" date="2022" name="Int. J. Mol. Sci.">
        <title>Draft Genome of Tanacetum Coccineum: Genomic Comparison of Closely Related Tanacetum-Family Plants.</title>
        <authorList>
            <person name="Yamashiro T."/>
            <person name="Shiraishi A."/>
            <person name="Nakayama K."/>
            <person name="Satake H."/>
        </authorList>
    </citation>
    <scope>NUCLEOTIDE SEQUENCE</scope>
</reference>
<feature type="compositionally biased region" description="Polar residues" evidence="1">
    <location>
        <begin position="906"/>
        <end position="917"/>
    </location>
</feature>
<accession>A0ABQ5GUM5</accession>
<name>A0ABQ5GUM5_9ASTR</name>
<sequence>MTLFSDTHPLREFIIAYTTLQVHIPSSVRNLPKQHLCLVLVIQTDSLQTSSFNSISNFTVIILREDESLIDIIVDDVWKTFFDQVWNKLPEVAAAVVPEQAKDFLESSKRDVQDVEKIEVSKLAVTKVLEADKDVLESSSSKIQVQDVGNTKVHWFIPEDDYDTGRLEMEHYLEYIDNEVWKVIQNGNSKKRVTKDHLRRFHGMDDAKEIWAAIKTRFGGNGNSKKMQRKPVRTEKEALMTIDEGQINWVEQTTDEEINHALMAFTVNTELIDCGMSSTVKLVSNASSIVFSICPSNDSDGELGAVSNDSSTHYSTCQSNDSDGELGTVSDHSVNNDPIHDHIPIPSIEQVTNTTQKTQPQMPKPTQTVDPSCAQHVKSPRQPIRTPITSSPIPSNNRQNWNQRMERNLGAGYSFERKPCFVCGSLSHLIKDCDYYEKKMAREAALKSKRVIHADVRQATPAWTNTNRVNKANQFTPRPVQISNIRPNFSTASRTIKTGRVNVNTGKQNVSSGSLHVSSGTHVNSGSLHVNSGTKFKSGASRFNPGKQHVNSGSVQVNTGRVNRPVSNNTSSKSSQVNLKSPKKCFSKQRSPVNRHFSRYTAYKSNKYAVKGKMGTAVKTSAGCVWRKAIPLSNTNSGPTPNSNVTVSRGPQGRPKPVKAWVTRINWRILKNSIGDLLPLEVLCTNTTNGYQFTMSNQHKDWLVQEQTALGAKGLTSPEQTGYSLGDDASKQGRIDIGDINTDAEITLIDETQGRINDIIADEDITLIPKLIIKLLKNKEVFIPEVRRFHTKTGALLSGDHVLLWLINFSVYQMDVKSAFLYGTIDEEVYVSQPLVSDIFLKGWISLQLRNVIKDEMTDILNTSVQKPMYKESNALNKLESQRLVSSVVNLMDATTPPNSAKGENDQLQPHNNTTDDIQIKTEVPAPAQGEL</sequence>
<dbReference type="EMBL" id="BQNB010018818">
    <property type="protein sequence ID" value="GJT78607.1"/>
    <property type="molecule type" value="Genomic_DNA"/>
</dbReference>
<protein>
    <recommendedName>
        <fullName evidence="4">Reverse transcriptase Ty1/copia-type domain-containing protein</fullName>
    </recommendedName>
</protein>
<feature type="region of interest" description="Disordered" evidence="1">
    <location>
        <begin position="635"/>
        <end position="657"/>
    </location>
</feature>
<feature type="compositionally biased region" description="Low complexity" evidence="1">
    <location>
        <begin position="635"/>
        <end position="646"/>
    </location>
</feature>